<sequence>MRFAFIPALILALAPALASGALAGETPAPEGAEVYFITPEDGAAVSSPVTVRFGLKGMGVAPAGIDKDHTGHHHLLVDTPMLEGEALDYSIPADENHVHFGGGQTETTIELEPGTHTLQLLLGDMNHIPHDPPIASEQITITVE</sequence>
<feature type="signal peptide" evidence="1">
    <location>
        <begin position="1"/>
        <end position="23"/>
    </location>
</feature>
<comment type="caution">
    <text evidence="3">The sequence shown here is derived from an EMBL/GenBank/DDBJ whole genome shotgun (WGS) entry which is preliminary data.</text>
</comment>
<evidence type="ECO:0000256" key="1">
    <source>
        <dbReference type="SAM" id="SignalP"/>
    </source>
</evidence>
<dbReference type="RefSeq" id="WP_045441967.1">
    <property type="nucleotide sequence ID" value="NZ_BBIO01000001.1"/>
</dbReference>
<proteinExistence type="predicted"/>
<dbReference type="eggNOG" id="ENOG5032RWS">
    <property type="taxonomic scope" value="Bacteria"/>
</dbReference>
<accession>A0A081B6W9</accession>
<dbReference type="Proteomes" id="UP000028702">
    <property type="component" value="Unassembled WGS sequence"/>
</dbReference>
<dbReference type="AlphaFoldDB" id="A0A081B6W9"/>
<evidence type="ECO:0000313" key="3">
    <source>
        <dbReference type="EMBL" id="GAK43787.1"/>
    </source>
</evidence>
<keyword evidence="1" id="KW-0732">Signal</keyword>
<name>A0A081B6W9_9HYPH</name>
<protein>
    <submittedName>
        <fullName evidence="3">Conserved protein</fullName>
    </submittedName>
</protein>
<reference evidence="3 4" key="1">
    <citation type="submission" date="2014-07" db="EMBL/GenBank/DDBJ databases">
        <title>Tepidicaulis marinum gen. nov., sp. nov., a novel marine bacterium denitrifying nitrate to nitrous oxide strictly under microaerobic conditions.</title>
        <authorList>
            <person name="Takeuchi M."/>
            <person name="Yamagishi T."/>
            <person name="Kamagata Y."/>
            <person name="Oshima K."/>
            <person name="Hattori M."/>
            <person name="Katayama T."/>
            <person name="Hanada S."/>
            <person name="Tamaki H."/>
            <person name="Marumo K."/>
            <person name="Maeda H."/>
            <person name="Nedachi M."/>
            <person name="Iwasaki W."/>
            <person name="Suwa Y."/>
            <person name="Sakata S."/>
        </authorList>
    </citation>
    <scope>NUCLEOTIDE SEQUENCE [LARGE SCALE GENOMIC DNA]</scope>
    <source>
        <strain evidence="3 4">MA2</strain>
    </source>
</reference>
<gene>
    <name evidence="3" type="ORF">M2A_0286</name>
</gene>
<keyword evidence="4" id="KW-1185">Reference proteome</keyword>
<dbReference type="InterPro" id="IPR025512">
    <property type="entry name" value="DUF4399"/>
</dbReference>
<evidence type="ECO:0000259" key="2">
    <source>
        <dbReference type="Pfam" id="PF14347"/>
    </source>
</evidence>
<feature type="chain" id="PRO_5001754828" evidence="1">
    <location>
        <begin position="24"/>
        <end position="144"/>
    </location>
</feature>
<evidence type="ECO:0000313" key="4">
    <source>
        <dbReference type="Proteomes" id="UP000028702"/>
    </source>
</evidence>
<dbReference type="EMBL" id="BBIO01000001">
    <property type="protein sequence ID" value="GAK43787.1"/>
    <property type="molecule type" value="Genomic_DNA"/>
</dbReference>
<feature type="domain" description="DUF4399" evidence="2">
    <location>
        <begin position="51"/>
        <end position="144"/>
    </location>
</feature>
<dbReference type="Pfam" id="PF14347">
    <property type="entry name" value="DUF4399"/>
    <property type="match status" value="1"/>
</dbReference>
<organism evidence="3 4">
    <name type="scientific">Tepidicaulis marinus</name>
    <dbReference type="NCBI Taxonomy" id="1333998"/>
    <lineage>
        <taxon>Bacteria</taxon>
        <taxon>Pseudomonadati</taxon>
        <taxon>Pseudomonadota</taxon>
        <taxon>Alphaproteobacteria</taxon>
        <taxon>Hyphomicrobiales</taxon>
        <taxon>Parvibaculaceae</taxon>
        <taxon>Tepidicaulis</taxon>
    </lineage>
</organism>